<reference evidence="1" key="1">
    <citation type="journal article" date="2021" name="PeerJ">
        <title>Extensive microbial diversity within the chicken gut microbiome revealed by metagenomics and culture.</title>
        <authorList>
            <person name="Gilroy R."/>
            <person name="Ravi A."/>
            <person name="Getino M."/>
            <person name="Pursley I."/>
            <person name="Horton D.L."/>
            <person name="Alikhan N.F."/>
            <person name="Baker D."/>
            <person name="Gharbi K."/>
            <person name="Hall N."/>
            <person name="Watson M."/>
            <person name="Adriaenssens E.M."/>
            <person name="Foster-Nyarko E."/>
            <person name="Jarju S."/>
            <person name="Secka A."/>
            <person name="Antonio M."/>
            <person name="Oren A."/>
            <person name="Chaudhuri R.R."/>
            <person name="La Ragione R."/>
            <person name="Hildebrand F."/>
            <person name="Pallen M.J."/>
        </authorList>
    </citation>
    <scope>NUCLEOTIDE SEQUENCE</scope>
    <source>
        <strain evidence="1">ChiHjej12B11-14209</strain>
    </source>
</reference>
<name>A0A9D2JE57_9ACTN</name>
<reference evidence="1" key="2">
    <citation type="submission" date="2021-04" db="EMBL/GenBank/DDBJ databases">
        <authorList>
            <person name="Gilroy R."/>
        </authorList>
    </citation>
    <scope>NUCLEOTIDE SEQUENCE</scope>
    <source>
        <strain evidence="1">ChiHjej12B11-14209</strain>
    </source>
</reference>
<organism evidence="1 2">
    <name type="scientific">Candidatus Olsenella pullistercoris</name>
    <dbReference type="NCBI Taxonomy" id="2838712"/>
    <lineage>
        <taxon>Bacteria</taxon>
        <taxon>Bacillati</taxon>
        <taxon>Actinomycetota</taxon>
        <taxon>Coriobacteriia</taxon>
        <taxon>Coriobacteriales</taxon>
        <taxon>Atopobiaceae</taxon>
        <taxon>Olsenella</taxon>
    </lineage>
</organism>
<gene>
    <name evidence="1" type="ORF">IAA19_05590</name>
</gene>
<dbReference type="PANTHER" id="PTHR48098:SF6">
    <property type="entry name" value="FERRI-BACILLIBACTIN ESTERASE BESA"/>
    <property type="match status" value="1"/>
</dbReference>
<comment type="caution">
    <text evidence="1">The sequence shown here is derived from an EMBL/GenBank/DDBJ whole genome shotgun (WGS) entry which is preliminary data.</text>
</comment>
<dbReference type="PANTHER" id="PTHR48098">
    <property type="entry name" value="ENTEROCHELIN ESTERASE-RELATED"/>
    <property type="match status" value="1"/>
</dbReference>
<proteinExistence type="predicted"/>
<protein>
    <submittedName>
        <fullName evidence="1">Alpha/beta hydrolase</fullName>
    </submittedName>
</protein>
<evidence type="ECO:0000313" key="1">
    <source>
        <dbReference type="EMBL" id="HIZ46476.1"/>
    </source>
</evidence>
<dbReference type="Proteomes" id="UP000824062">
    <property type="component" value="Unassembled WGS sequence"/>
</dbReference>
<dbReference type="EMBL" id="DXBM01000048">
    <property type="protein sequence ID" value="HIZ46476.1"/>
    <property type="molecule type" value="Genomic_DNA"/>
</dbReference>
<accession>A0A9D2JE57</accession>
<dbReference type="InterPro" id="IPR029058">
    <property type="entry name" value="AB_hydrolase_fold"/>
</dbReference>
<sequence>MRQMGCVDLGGCEVLLGARGRGAPVVYVIDLPEHPFDVATAAQGVRATVARVPVRDWGDSLTPWPAAGLHPGDPGFGGRAEGTLAELTDEVMPAVEAAHGLVPARRAICGYSLGGLFSLYAFAREGSPFCACACLSGSVWYEGWVDYLRRACPDASGRFAYLSIGRKERRSGAPIMRGVQEDLEACAEALRSRGCSVELVVGPGGHLQYHTERLAAGLSALDARLAPPGAP</sequence>
<keyword evidence="1" id="KW-0378">Hydrolase</keyword>
<dbReference type="SUPFAM" id="SSF53474">
    <property type="entry name" value="alpha/beta-Hydrolases"/>
    <property type="match status" value="1"/>
</dbReference>
<dbReference type="GO" id="GO:0016787">
    <property type="term" value="F:hydrolase activity"/>
    <property type="evidence" value="ECO:0007669"/>
    <property type="project" value="UniProtKB-KW"/>
</dbReference>
<dbReference type="InterPro" id="IPR050583">
    <property type="entry name" value="Mycobacterial_A85_antigen"/>
</dbReference>
<dbReference type="Gene3D" id="3.40.50.1820">
    <property type="entry name" value="alpha/beta hydrolase"/>
    <property type="match status" value="1"/>
</dbReference>
<evidence type="ECO:0000313" key="2">
    <source>
        <dbReference type="Proteomes" id="UP000824062"/>
    </source>
</evidence>
<dbReference type="Pfam" id="PF00756">
    <property type="entry name" value="Esterase"/>
    <property type="match status" value="1"/>
</dbReference>
<dbReference type="AlphaFoldDB" id="A0A9D2JE57"/>
<dbReference type="InterPro" id="IPR000801">
    <property type="entry name" value="Esterase-like"/>
</dbReference>